<comment type="caution">
    <text evidence="11">The sequence shown here is derived from an EMBL/GenBank/DDBJ whole genome shotgun (WGS) entry which is preliminary data.</text>
</comment>
<evidence type="ECO:0000256" key="5">
    <source>
        <dbReference type="ARBA" id="ARBA00022741"/>
    </source>
</evidence>
<dbReference type="Pfam" id="PF04262">
    <property type="entry name" value="Glu_cys_ligase"/>
    <property type="match status" value="1"/>
</dbReference>
<keyword evidence="3 8" id="KW-0436">Ligase</keyword>
<feature type="domain" description="Glutamate--cysteine ligase" evidence="10">
    <location>
        <begin position="16"/>
        <end position="380"/>
    </location>
</feature>
<comment type="catalytic activity">
    <reaction evidence="7 8 9">
        <text>L-cysteine + L-glutamate + ATP = gamma-L-glutamyl-L-cysteine + ADP + phosphate + H(+)</text>
        <dbReference type="Rhea" id="RHEA:13285"/>
        <dbReference type="ChEBI" id="CHEBI:15378"/>
        <dbReference type="ChEBI" id="CHEBI:29985"/>
        <dbReference type="ChEBI" id="CHEBI:30616"/>
        <dbReference type="ChEBI" id="CHEBI:35235"/>
        <dbReference type="ChEBI" id="CHEBI:43474"/>
        <dbReference type="ChEBI" id="CHEBI:58173"/>
        <dbReference type="ChEBI" id="CHEBI:456216"/>
        <dbReference type="EC" id="6.3.2.2"/>
    </reaction>
</comment>
<dbReference type="HAMAP" id="MF_00578">
    <property type="entry name" value="Glu_cys_ligase"/>
    <property type="match status" value="1"/>
</dbReference>
<dbReference type="EMBL" id="PYMA01000003">
    <property type="protein sequence ID" value="PSW20476.1"/>
    <property type="molecule type" value="Genomic_DNA"/>
</dbReference>
<evidence type="ECO:0000256" key="2">
    <source>
        <dbReference type="ARBA" id="ARBA00008772"/>
    </source>
</evidence>
<evidence type="ECO:0000256" key="9">
    <source>
        <dbReference type="RuleBase" id="RU004391"/>
    </source>
</evidence>
<keyword evidence="6 8" id="KW-0067">ATP-binding</keyword>
<reference evidence="11 12" key="1">
    <citation type="submission" date="2018-01" db="EMBL/GenBank/DDBJ databases">
        <title>Whole genome sequencing of Histamine producing bacteria.</title>
        <authorList>
            <person name="Butler K."/>
        </authorList>
    </citation>
    <scope>NUCLEOTIDE SEQUENCE [LARGE SCALE GENOMIC DNA]</scope>
    <source>
        <strain evidence="11 12">DSM 100436</strain>
    </source>
</reference>
<dbReference type="Proteomes" id="UP000241771">
    <property type="component" value="Unassembled WGS sequence"/>
</dbReference>
<organism evidence="11 12">
    <name type="scientific">Photobacterium sanctipauli</name>
    <dbReference type="NCBI Taxonomy" id="1342794"/>
    <lineage>
        <taxon>Bacteria</taxon>
        <taxon>Pseudomonadati</taxon>
        <taxon>Pseudomonadota</taxon>
        <taxon>Gammaproteobacteria</taxon>
        <taxon>Vibrionales</taxon>
        <taxon>Vibrionaceae</taxon>
        <taxon>Photobacterium</taxon>
    </lineage>
</organism>
<dbReference type="GO" id="GO:0046872">
    <property type="term" value="F:metal ion binding"/>
    <property type="evidence" value="ECO:0007669"/>
    <property type="project" value="TreeGrafter"/>
</dbReference>
<dbReference type="SUPFAM" id="SSF55931">
    <property type="entry name" value="Glutamine synthetase/guanido kinase"/>
    <property type="match status" value="1"/>
</dbReference>
<dbReference type="PANTHER" id="PTHR38761:SF1">
    <property type="entry name" value="GLUTAMATE--CYSTEINE LIGASE"/>
    <property type="match status" value="1"/>
</dbReference>
<proteinExistence type="inferred from homology"/>
<dbReference type="PANTHER" id="PTHR38761">
    <property type="entry name" value="GLUTAMATE--CYSTEINE LIGASE"/>
    <property type="match status" value="1"/>
</dbReference>
<comment type="pathway">
    <text evidence="1 8 9">Sulfur metabolism; glutathione biosynthesis; glutathione from L-cysteine and L-glutamate: step 1/2.</text>
</comment>
<accession>A0A2T3NW41</accession>
<evidence type="ECO:0000256" key="4">
    <source>
        <dbReference type="ARBA" id="ARBA00022684"/>
    </source>
</evidence>
<dbReference type="UniPathway" id="UPA00142">
    <property type="reaction ID" value="UER00209"/>
</dbReference>
<dbReference type="NCBIfam" id="TIGR01434">
    <property type="entry name" value="glu_cys_ligase"/>
    <property type="match status" value="1"/>
</dbReference>
<dbReference type="EC" id="6.3.2.2" evidence="8"/>
<sequence length="536" mass="60272">MQQAEMNQEEAVLASSLQNSQIIASLSGIRRGVEREFIRTTPQGDLSQKAHPKALGAALTHPYITTDFAEAQVELVTPAVTDKAETFGFLSSLHRFVADNLAEGEVIWSGSMPPVLPEDDKIAIANYGSSNAGRMKMLYREGLANRYGKRMQTISGIHYNFSLPDSFWQALHVHEKSTLGLDEFISDRYFHLIRNVMRHGWVIPYLFGASPAVDVSYLVGKAHSLNSLDKDTFYLPWATSLRLSNLGYTNDEQSRYPLSYNNKSDYLNGLCRILSLPSERYLQFGEGQQLNTSVLQLENELYGSVRPKIVSKDLRPLDALCRDGVKYIELRSVDNNPYLPVGLSESQSHFLDMFLTYCALAPSPELTSDEQHLIQQRQQLVATQGRKPGLLLPTLTGEQGLREMGLALLASMKPVAAMFDASMFDVSMLDVNLGANAYRQSLEIERAKFEESKLTPSAQILADMKSQQASYRQHILNLSRQHMIYHKAEPLDDHYNIQLNEIANDSLFTRRALEAEAEMSFDQFLNEKNTVHCGCD</sequence>
<dbReference type="GO" id="GO:0006750">
    <property type="term" value="P:glutathione biosynthetic process"/>
    <property type="evidence" value="ECO:0007669"/>
    <property type="project" value="UniProtKB-UniRule"/>
</dbReference>
<dbReference type="OrthoDB" id="9803907at2"/>
<dbReference type="GO" id="GO:0005829">
    <property type="term" value="C:cytosol"/>
    <property type="evidence" value="ECO:0007669"/>
    <property type="project" value="TreeGrafter"/>
</dbReference>
<dbReference type="AlphaFoldDB" id="A0A2T3NW41"/>
<evidence type="ECO:0000256" key="6">
    <source>
        <dbReference type="ARBA" id="ARBA00022840"/>
    </source>
</evidence>
<dbReference type="InterPro" id="IPR014746">
    <property type="entry name" value="Gln_synth/guanido_kin_cat_dom"/>
</dbReference>
<gene>
    <name evidence="8" type="primary">gshA</name>
    <name evidence="11" type="ORF">C9I98_06400</name>
</gene>
<evidence type="ECO:0000256" key="1">
    <source>
        <dbReference type="ARBA" id="ARBA00005006"/>
    </source>
</evidence>
<dbReference type="InterPro" id="IPR006334">
    <property type="entry name" value="Glut_cys_ligase"/>
</dbReference>
<evidence type="ECO:0000313" key="11">
    <source>
        <dbReference type="EMBL" id="PSW20476.1"/>
    </source>
</evidence>
<evidence type="ECO:0000313" key="12">
    <source>
        <dbReference type="Proteomes" id="UP000241771"/>
    </source>
</evidence>
<dbReference type="InterPro" id="IPR007370">
    <property type="entry name" value="Glu_cys_ligase"/>
</dbReference>
<evidence type="ECO:0000256" key="3">
    <source>
        <dbReference type="ARBA" id="ARBA00022598"/>
    </source>
</evidence>
<keyword evidence="12" id="KW-1185">Reference proteome</keyword>
<dbReference type="Gene3D" id="3.30.590.20">
    <property type="match status" value="1"/>
</dbReference>
<keyword evidence="4 8" id="KW-0317">Glutathione biosynthesis</keyword>
<evidence type="ECO:0000259" key="10">
    <source>
        <dbReference type="Pfam" id="PF04262"/>
    </source>
</evidence>
<protein>
    <recommendedName>
        <fullName evidence="8">Glutamate--cysteine ligase</fullName>
        <ecNumber evidence="8">6.3.2.2</ecNumber>
    </recommendedName>
    <alternativeName>
        <fullName evidence="8">Gamma-ECS</fullName>
        <shortName evidence="8">GCS</shortName>
    </alternativeName>
    <alternativeName>
        <fullName evidence="8">Gamma-glutamylcysteine synthetase</fullName>
    </alternativeName>
</protein>
<evidence type="ECO:0000256" key="7">
    <source>
        <dbReference type="ARBA" id="ARBA00048819"/>
    </source>
</evidence>
<dbReference type="GO" id="GO:0004357">
    <property type="term" value="F:glutamate-cysteine ligase activity"/>
    <property type="evidence" value="ECO:0007669"/>
    <property type="project" value="UniProtKB-UniRule"/>
</dbReference>
<comment type="similarity">
    <text evidence="2 8">Belongs to the glutamate--cysteine ligase type 1 family. Type 1 subfamily.</text>
</comment>
<name>A0A2T3NW41_9GAMM</name>
<keyword evidence="5 8" id="KW-0547">Nucleotide-binding</keyword>
<dbReference type="RefSeq" id="WP_081879133.1">
    <property type="nucleotide sequence ID" value="NZ_JGVO01001570.1"/>
</dbReference>
<evidence type="ECO:0000256" key="8">
    <source>
        <dbReference type="HAMAP-Rule" id="MF_00578"/>
    </source>
</evidence>
<dbReference type="GO" id="GO:0005524">
    <property type="term" value="F:ATP binding"/>
    <property type="evidence" value="ECO:0007669"/>
    <property type="project" value="UniProtKB-KW"/>
</dbReference>